<dbReference type="Pfam" id="PF00067">
    <property type="entry name" value="p450"/>
    <property type="match status" value="1"/>
</dbReference>
<dbReference type="EMBL" id="OV725080">
    <property type="protein sequence ID" value="CAH1399264.1"/>
    <property type="molecule type" value="Genomic_DNA"/>
</dbReference>
<feature type="transmembrane region" description="Helical" evidence="16">
    <location>
        <begin position="9"/>
        <end position="28"/>
    </location>
</feature>
<dbReference type="InterPro" id="IPR050476">
    <property type="entry name" value="Insect_CytP450_Detox"/>
</dbReference>
<evidence type="ECO:0000256" key="11">
    <source>
        <dbReference type="ARBA" id="ARBA00023004"/>
    </source>
</evidence>
<evidence type="ECO:0000256" key="6">
    <source>
        <dbReference type="ARBA" id="ARBA00022617"/>
    </source>
</evidence>
<comment type="subcellular location">
    <subcellularLocation>
        <location evidence="4">Endoplasmic reticulum membrane</location>
        <topology evidence="4">Peripheral membrane protein</topology>
    </subcellularLocation>
    <subcellularLocation>
        <location evidence="3">Microsome membrane</location>
        <topology evidence="3">Peripheral membrane protein</topology>
    </subcellularLocation>
</comment>
<proteinExistence type="inferred from homology"/>
<keyword evidence="7 14" id="KW-0479">Metal-binding</keyword>
<gene>
    <name evidence="17" type="ORF">NEZAVI_LOCUS8746</name>
</gene>
<dbReference type="InterPro" id="IPR002403">
    <property type="entry name" value="Cyt_P450_E_grp-IV"/>
</dbReference>
<protein>
    <recommendedName>
        <fullName evidence="19">Cytochrome P450</fullName>
    </recommendedName>
</protein>
<evidence type="ECO:0000256" key="13">
    <source>
        <dbReference type="ARBA" id="ARBA00023136"/>
    </source>
</evidence>
<evidence type="ECO:0000256" key="10">
    <source>
        <dbReference type="ARBA" id="ARBA00023002"/>
    </source>
</evidence>
<dbReference type="GO" id="GO:0004497">
    <property type="term" value="F:monooxygenase activity"/>
    <property type="evidence" value="ECO:0007669"/>
    <property type="project" value="UniProtKB-KW"/>
</dbReference>
<evidence type="ECO:0000256" key="4">
    <source>
        <dbReference type="ARBA" id="ARBA00004406"/>
    </source>
</evidence>
<keyword evidence="10 15" id="KW-0560">Oxidoreductase</keyword>
<comment type="similarity">
    <text evidence="5 15">Belongs to the cytochrome P450 family.</text>
</comment>
<dbReference type="AlphaFoldDB" id="A0A9P0MNL2"/>
<dbReference type="GO" id="GO:0005506">
    <property type="term" value="F:iron ion binding"/>
    <property type="evidence" value="ECO:0007669"/>
    <property type="project" value="InterPro"/>
</dbReference>
<comment type="cofactor">
    <cofactor evidence="1 14">
        <name>heme</name>
        <dbReference type="ChEBI" id="CHEBI:30413"/>
    </cofactor>
</comment>
<accession>A0A9P0MNL2</accession>
<dbReference type="SUPFAM" id="SSF48264">
    <property type="entry name" value="Cytochrome P450"/>
    <property type="match status" value="1"/>
</dbReference>
<dbReference type="InterPro" id="IPR017972">
    <property type="entry name" value="Cyt_P450_CS"/>
</dbReference>
<dbReference type="Proteomes" id="UP001152798">
    <property type="component" value="Chromosome 4"/>
</dbReference>
<keyword evidence="9" id="KW-0492">Microsome</keyword>
<evidence type="ECO:0000256" key="16">
    <source>
        <dbReference type="SAM" id="Phobius"/>
    </source>
</evidence>
<evidence type="ECO:0000256" key="14">
    <source>
        <dbReference type="PIRSR" id="PIRSR602403-1"/>
    </source>
</evidence>
<keyword evidence="6 14" id="KW-0349">Heme</keyword>
<evidence type="ECO:0000256" key="12">
    <source>
        <dbReference type="ARBA" id="ARBA00023033"/>
    </source>
</evidence>
<dbReference type="GO" id="GO:0016705">
    <property type="term" value="F:oxidoreductase activity, acting on paired donors, with incorporation or reduction of molecular oxygen"/>
    <property type="evidence" value="ECO:0007669"/>
    <property type="project" value="InterPro"/>
</dbReference>
<sequence>MRFNIYDNILWEIIILLFSALFILNWWAHGYWKRRNVYSLPTEFIFGNIREIIMNPKVMGIIFRNFYEKYKQHKMVGFYCFYKPMLFVRDPEIIKRILATDFNCFSNNGFTVDKNIDPFIGYNPFTAKTIPLWKELRSIQATNLTALKLKEVVPGIVKIGEFMNEFIKNKKNQPISVFDITTRAAIDSAILFGFGIEPKSFTDSEFSFMKYGTVEHLFSTNYMNTISSFFLPSLSKIFNSRITSKAAEDFFISMTKTNIEHRKTTKITRGDLFDTILKLNKKKLEQGDKAYSNLEMSAHCATFYLDATVTSATVSTFLLLELATHQDIQEKLRREIFLVGKKPEDFDFDKINGIPYLQMVFDESIRIHSPVTVLTRSCTKDTVIEDVKISKGTKVFISSLALHYDPEYYPEPEKFDPERFSENNKESMTKYTFLPFGEGPRICVGLKYGNLFVKTLIAFILLKYRILPTYDQNKVLHDYENFLLVPKSDATIKFEEL</sequence>
<keyword evidence="11 14" id="KW-0408">Iron</keyword>
<evidence type="ECO:0000256" key="1">
    <source>
        <dbReference type="ARBA" id="ARBA00001971"/>
    </source>
</evidence>
<dbReference type="PANTHER" id="PTHR24292">
    <property type="entry name" value="CYTOCHROME P450"/>
    <property type="match status" value="1"/>
</dbReference>
<evidence type="ECO:0000256" key="2">
    <source>
        <dbReference type="ARBA" id="ARBA00003690"/>
    </source>
</evidence>
<dbReference type="Gene3D" id="1.10.630.10">
    <property type="entry name" value="Cytochrome P450"/>
    <property type="match status" value="1"/>
</dbReference>
<keyword evidence="18" id="KW-1185">Reference proteome</keyword>
<dbReference type="GO" id="GO:0005789">
    <property type="term" value="C:endoplasmic reticulum membrane"/>
    <property type="evidence" value="ECO:0007669"/>
    <property type="project" value="UniProtKB-SubCell"/>
</dbReference>
<evidence type="ECO:0000313" key="17">
    <source>
        <dbReference type="EMBL" id="CAH1399264.1"/>
    </source>
</evidence>
<evidence type="ECO:0000256" key="15">
    <source>
        <dbReference type="RuleBase" id="RU000461"/>
    </source>
</evidence>
<comment type="function">
    <text evidence="2">May be involved in the metabolism of insect hormones and in the breakdown of synthetic insecticides.</text>
</comment>
<reference evidence="17" key="1">
    <citation type="submission" date="2022-01" db="EMBL/GenBank/DDBJ databases">
        <authorList>
            <person name="King R."/>
        </authorList>
    </citation>
    <scope>NUCLEOTIDE SEQUENCE</scope>
</reference>
<organism evidence="17 18">
    <name type="scientific">Nezara viridula</name>
    <name type="common">Southern green stink bug</name>
    <name type="synonym">Cimex viridulus</name>
    <dbReference type="NCBI Taxonomy" id="85310"/>
    <lineage>
        <taxon>Eukaryota</taxon>
        <taxon>Metazoa</taxon>
        <taxon>Ecdysozoa</taxon>
        <taxon>Arthropoda</taxon>
        <taxon>Hexapoda</taxon>
        <taxon>Insecta</taxon>
        <taxon>Pterygota</taxon>
        <taxon>Neoptera</taxon>
        <taxon>Paraneoptera</taxon>
        <taxon>Hemiptera</taxon>
        <taxon>Heteroptera</taxon>
        <taxon>Panheteroptera</taxon>
        <taxon>Pentatomomorpha</taxon>
        <taxon>Pentatomoidea</taxon>
        <taxon>Pentatomidae</taxon>
        <taxon>Pentatominae</taxon>
        <taxon>Nezara</taxon>
    </lineage>
</organism>
<keyword evidence="16" id="KW-0812">Transmembrane</keyword>
<name>A0A9P0MNL2_NEZVI</name>
<feature type="binding site" description="axial binding residue" evidence="14">
    <location>
        <position position="443"/>
    </location>
    <ligand>
        <name>heme</name>
        <dbReference type="ChEBI" id="CHEBI:30413"/>
    </ligand>
    <ligandPart>
        <name>Fe</name>
        <dbReference type="ChEBI" id="CHEBI:18248"/>
    </ligandPart>
</feature>
<keyword evidence="16" id="KW-1133">Transmembrane helix</keyword>
<evidence type="ECO:0000313" key="18">
    <source>
        <dbReference type="Proteomes" id="UP001152798"/>
    </source>
</evidence>
<evidence type="ECO:0008006" key="19">
    <source>
        <dbReference type="Google" id="ProtNLM"/>
    </source>
</evidence>
<dbReference type="PRINTS" id="PR00465">
    <property type="entry name" value="EP450IV"/>
</dbReference>
<dbReference type="FunFam" id="1.10.630.10:FF:000182">
    <property type="entry name" value="Cytochrome P450 3A4"/>
    <property type="match status" value="1"/>
</dbReference>
<dbReference type="InterPro" id="IPR001128">
    <property type="entry name" value="Cyt_P450"/>
</dbReference>
<evidence type="ECO:0000256" key="5">
    <source>
        <dbReference type="ARBA" id="ARBA00010617"/>
    </source>
</evidence>
<dbReference type="GO" id="GO:0020037">
    <property type="term" value="F:heme binding"/>
    <property type="evidence" value="ECO:0007669"/>
    <property type="project" value="InterPro"/>
</dbReference>
<dbReference type="PROSITE" id="PS00086">
    <property type="entry name" value="CYTOCHROME_P450"/>
    <property type="match status" value="1"/>
</dbReference>
<evidence type="ECO:0000256" key="8">
    <source>
        <dbReference type="ARBA" id="ARBA00022824"/>
    </source>
</evidence>
<keyword evidence="8" id="KW-0256">Endoplasmic reticulum</keyword>
<dbReference type="PANTHER" id="PTHR24292:SF104">
    <property type="entry name" value="CYTOCHROME P450 308A1-RELATED"/>
    <property type="match status" value="1"/>
</dbReference>
<dbReference type="InterPro" id="IPR036396">
    <property type="entry name" value="Cyt_P450_sf"/>
</dbReference>
<dbReference type="CDD" id="cd11056">
    <property type="entry name" value="CYP6-like"/>
    <property type="match status" value="1"/>
</dbReference>
<evidence type="ECO:0000256" key="7">
    <source>
        <dbReference type="ARBA" id="ARBA00022723"/>
    </source>
</evidence>
<dbReference type="OrthoDB" id="2789670at2759"/>
<evidence type="ECO:0000256" key="3">
    <source>
        <dbReference type="ARBA" id="ARBA00004174"/>
    </source>
</evidence>
<keyword evidence="13 16" id="KW-0472">Membrane</keyword>
<evidence type="ECO:0000256" key="9">
    <source>
        <dbReference type="ARBA" id="ARBA00022848"/>
    </source>
</evidence>
<keyword evidence="12 15" id="KW-0503">Monooxygenase</keyword>